<dbReference type="AlphaFoldDB" id="A0A653DZ57"/>
<name>A0A653DZ57_9PSED</name>
<reference evidence="1" key="1">
    <citation type="submission" date="2019-02" db="EMBL/GenBank/DDBJ databases">
        <authorList>
            <consortium name="Genoscope - CEA"/>
            <person name="William W."/>
        </authorList>
    </citation>
    <scope>NUCLEOTIDE SEQUENCE [LARGE SCALE GENOMIC DNA]</scope>
    <source>
        <strain evidence="1">YSy11</strain>
    </source>
</reference>
<dbReference type="EMBL" id="LR215729">
    <property type="protein sequence ID" value="VEV95742.1"/>
    <property type="molecule type" value="Genomic_DNA"/>
</dbReference>
<protein>
    <recommendedName>
        <fullName evidence="2">Resolvase/invertase-type recombinase catalytic domain-containing protein</fullName>
    </recommendedName>
</protein>
<accession>A0A653DZ57</accession>
<sequence>MAFCYCRLSPKGWGQRETDKELLEAGFLEAVETLPKLAWRGLI</sequence>
<gene>
    <name evidence="1" type="ORF">PMYSY11_0695</name>
</gene>
<evidence type="ECO:0008006" key="2">
    <source>
        <dbReference type="Google" id="ProtNLM"/>
    </source>
</evidence>
<evidence type="ECO:0000313" key="1">
    <source>
        <dbReference type="EMBL" id="VEV95742.1"/>
    </source>
</evidence>
<proteinExistence type="predicted"/>
<organism evidence="1">
    <name type="scientific">Pseudomonas marincola</name>
    <dbReference type="NCBI Taxonomy" id="437900"/>
    <lineage>
        <taxon>Bacteria</taxon>
        <taxon>Pseudomonadati</taxon>
        <taxon>Pseudomonadota</taxon>
        <taxon>Gammaproteobacteria</taxon>
        <taxon>Pseudomonadales</taxon>
        <taxon>Pseudomonadaceae</taxon>
        <taxon>Pseudomonas</taxon>
    </lineage>
</organism>